<dbReference type="CDD" id="cd03221">
    <property type="entry name" value="ABCF_EF-3"/>
    <property type="match status" value="1"/>
</dbReference>
<dbReference type="FunFam" id="3.40.50.300:FF:000011">
    <property type="entry name" value="Putative ABC transporter ATP-binding component"/>
    <property type="match status" value="1"/>
</dbReference>
<evidence type="ECO:0000259" key="5">
    <source>
        <dbReference type="PROSITE" id="PS50893"/>
    </source>
</evidence>
<dbReference type="PROSITE" id="PS50893">
    <property type="entry name" value="ABC_TRANSPORTER_2"/>
    <property type="match status" value="1"/>
</dbReference>
<dbReference type="InterPro" id="IPR032781">
    <property type="entry name" value="ABC_tran_Xtn"/>
</dbReference>
<dbReference type="GO" id="GO:0005524">
    <property type="term" value="F:ATP binding"/>
    <property type="evidence" value="ECO:0007669"/>
    <property type="project" value="UniProtKB-KW"/>
</dbReference>
<dbReference type="PANTHER" id="PTHR19211">
    <property type="entry name" value="ATP-BINDING TRANSPORT PROTEIN-RELATED"/>
    <property type="match status" value="1"/>
</dbReference>
<dbReference type="Pfam" id="PF00005">
    <property type="entry name" value="ABC_tran"/>
    <property type="match status" value="2"/>
</dbReference>
<dbReference type="InterPro" id="IPR017871">
    <property type="entry name" value="ABC_transporter-like_CS"/>
</dbReference>
<organism evidence="6">
    <name type="scientific">marine metagenome</name>
    <dbReference type="NCBI Taxonomy" id="408172"/>
    <lineage>
        <taxon>unclassified sequences</taxon>
        <taxon>metagenomes</taxon>
        <taxon>ecological metagenomes</taxon>
    </lineage>
</organism>
<feature type="domain" description="ABC transporter" evidence="5">
    <location>
        <begin position="2"/>
        <end position="256"/>
    </location>
</feature>
<keyword evidence="4" id="KW-0175">Coiled coil</keyword>
<feature type="coiled-coil region" evidence="4">
    <location>
        <begin position="93"/>
        <end position="120"/>
    </location>
</feature>
<evidence type="ECO:0000256" key="2">
    <source>
        <dbReference type="ARBA" id="ARBA00022741"/>
    </source>
</evidence>
<sequence>MINLSNVSKYFGTQDVLHEIDIQINEYEKIGIVGPNGQGKSTFFNLISGEIKPNEGYINIPKKITMSYMHQNVQLSYKKESLLEYTENSNPKLIKIKNEIKNLNEQIQKHSQNIQLLNKLDDLLENYALLDGYEMTHKAETALSGLGFKENQYNDLFENFSGGWKMRAELARLLISNPKILLLDEPSNYLDLPAIEWLKKYLENFNGTMLMISHDRYLLNSLTTKTIEISNGNAIKYEGNYEYYIDEKNKRLEHELNKEKNLSRKREEIQNFIDKFRANSKKASLVQSRIKMLDKMEEVDVKINKASTNIRIPTPPSSGKNVISITKGSFGYNEKEIILNNVDLNIDRNEKFAFIGANGAGKTTLLKILAGNLKLKSGNLKIGH</sequence>
<proteinExistence type="predicted"/>
<name>A0A382CTM3_9ZZZZ</name>
<keyword evidence="2" id="KW-0547">Nucleotide-binding</keyword>
<keyword evidence="1" id="KW-0677">Repeat</keyword>
<dbReference type="PANTHER" id="PTHR19211:SF14">
    <property type="entry name" value="ATP-BINDING CASSETTE SUB-FAMILY F MEMBER 1"/>
    <property type="match status" value="1"/>
</dbReference>
<accession>A0A382CTM3</accession>
<evidence type="ECO:0000256" key="4">
    <source>
        <dbReference type="SAM" id="Coils"/>
    </source>
</evidence>
<protein>
    <recommendedName>
        <fullName evidence="5">ABC transporter domain-containing protein</fullName>
    </recommendedName>
</protein>
<dbReference type="InterPro" id="IPR050611">
    <property type="entry name" value="ABCF"/>
</dbReference>
<dbReference type="InterPro" id="IPR003593">
    <property type="entry name" value="AAA+_ATPase"/>
</dbReference>
<dbReference type="InterPro" id="IPR027417">
    <property type="entry name" value="P-loop_NTPase"/>
</dbReference>
<dbReference type="InterPro" id="IPR003439">
    <property type="entry name" value="ABC_transporter-like_ATP-bd"/>
</dbReference>
<dbReference type="EMBL" id="UINC01036083">
    <property type="protein sequence ID" value="SVB29510.1"/>
    <property type="molecule type" value="Genomic_DNA"/>
</dbReference>
<reference evidence="6" key="1">
    <citation type="submission" date="2018-05" db="EMBL/GenBank/DDBJ databases">
        <authorList>
            <person name="Lanie J.A."/>
            <person name="Ng W.-L."/>
            <person name="Kazmierczak K.M."/>
            <person name="Andrzejewski T.M."/>
            <person name="Davidsen T.M."/>
            <person name="Wayne K.J."/>
            <person name="Tettelin H."/>
            <person name="Glass J.I."/>
            <person name="Rusch D."/>
            <person name="Podicherti R."/>
            <person name="Tsui H.-C.T."/>
            <person name="Winkler M.E."/>
        </authorList>
    </citation>
    <scope>NUCLEOTIDE SEQUENCE</scope>
</reference>
<dbReference type="GO" id="GO:0016887">
    <property type="term" value="F:ATP hydrolysis activity"/>
    <property type="evidence" value="ECO:0007669"/>
    <property type="project" value="InterPro"/>
</dbReference>
<evidence type="ECO:0000313" key="6">
    <source>
        <dbReference type="EMBL" id="SVB29510.1"/>
    </source>
</evidence>
<dbReference type="AlphaFoldDB" id="A0A382CTM3"/>
<dbReference type="Gene3D" id="3.40.50.300">
    <property type="entry name" value="P-loop containing nucleotide triphosphate hydrolases"/>
    <property type="match status" value="2"/>
</dbReference>
<dbReference type="Pfam" id="PF12848">
    <property type="entry name" value="ABC_tran_Xtn"/>
    <property type="match status" value="1"/>
</dbReference>
<keyword evidence="3" id="KW-0067">ATP-binding</keyword>
<evidence type="ECO:0000256" key="3">
    <source>
        <dbReference type="ARBA" id="ARBA00022840"/>
    </source>
</evidence>
<evidence type="ECO:0000256" key="1">
    <source>
        <dbReference type="ARBA" id="ARBA00022737"/>
    </source>
</evidence>
<dbReference type="SUPFAM" id="SSF52540">
    <property type="entry name" value="P-loop containing nucleoside triphosphate hydrolases"/>
    <property type="match status" value="2"/>
</dbReference>
<dbReference type="SMART" id="SM00382">
    <property type="entry name" value="AAA"/>
    <property type="match status" value="1"/>
</dbReference>
<feature type="non-terminal residue" evidence="6">
    <location>
        <position position="384"/>
    </location>
</feature>
<dbReference type="PROSITE" id="PS00211">
    <property type="entry name" value="ABC_TRANSPORTER_1"/>
    <property type="match status" value="1"/>
</dbReference>
<gene>
    <name evidence="6" type="ORF">METZ01_LOCUS182364</name>
</gene>